<evidence type="ECO:0000313" key="2">
    <source>
        <dbReference type="Proteomes" id="UP001164746"/>
    </source>
</evidence>
<name>A0ABY7FFG9_MYAAR</name>
<proteinExistence type="predicted"/>
<evidence type="ECO:0000313" key="1">
    <source>
        <dbReference type="EMBL" id="WAR17996.1"/>
    </source>
</evidence>
<accession>A0ABY7FFG9</accession>
<keyword evidence="2" id="KW-1185">Reference proteome</keyword>
<dbReference type="Proteomes" id="UP001164746">
    <property type="component" value="Chromosome 10"/>
</dbReference>
<protein>
    <submittedName>
        <fullName evidence="1">Uncharacterized protein</fullName>
    </submittedName>
</protein>
<dbReference type="EMBL" id="CP111021">
    <property type="protein sequence ID" value="WAR17996.1"/>
    <property type="molecule type" value="Genomic_DNA"/>
</dbReference>
<reference evidence="1" key="1">
    <citation type="submission" date="2022-11" db="EMBL/GenBank/DDBJ databases">
        <title>Centuries of genome instability and evolution in soft-shell clam transmissible cancer (bioRxiv).</title>
        <authorList>
            <person name="Hart S.F.M."/>
            <person name="Yonemitsu M.A."/>
            <person name="Giersch R.M."/>
            <person name="Beal B.F."/>
            <person name="Arriagada G."/>
            <person name="Davis B.W."/>
            <person name="Ostrander E.A."/>
            <person name="Goff S.P."/>
            <person name="Metzger M.J."/>
        </authorList>
    </citation>
    <scope>NUCLEOTIDE SEQUENCE</scope>
    <source>
        <strain evidence="1">MELC-2E11</strain>
        <tissue evidence="1">Siphon/mantle</tissue>
    </source>
</reference>
<organism evidence="1 2">
    <name type="scientific">Mya arenaria</name>
    <name type="common">Soft-shell clam</name>
    <dbReference type="NCBI Taxonomy" id="6604"/>
    <lineage>
        <taxon>Eukaryota</taxon>
        <taxon>Metazoa</taxon>
        <taxon>Spiralia</taxon>
        <taxon>Lophotrochozoa</taxon>
        <taxon>Mollusca</taxon>
        <taxon>Bivalvia</taxon>
        <taxon>Autobranchia</taxon>
        <taxon>Heteroconchia</taxon>
        <taxon>Euheterodonta</taxon>
        <taxon>Imparidentia</taxon>
        <taxon>Neoheterodontei</taxon>
        <taxon>Myida</taxon>
        <taxon>Myoidea</taxon>
        <taxon>Myidae</taxon>
        <taxon>Mya</taxon>
    </lineage>
</organism>
<sequence>MRHITGANLQADREEVWFMSYLFRENMEENVYLRESKPLFDLCEHVFAHFEQEVEKDMDKAEGMMNNDNVTRKLSELIRKLTRKVHKSSQVNYFSLLRTCID</sequence>
<gene>
    <name evidence="1" type="ORF">MAR_032590</name>
</gene>